<keyword evidence="8" id="KW-0010">Activator</keyword>
<dbReference type="FunFam" id="3.40.50.300:FF:000006">
    <property type="entry name" value="DNA-binding transcriptional regulator NtrC"/>
    <property type="match status" value="1"/>
</dbReference>
<evidence type="ECO:0000256" key="8">
    <source>
        <dbReference type="ARBA" id="ARBA00023159"/>
    </source>
</evidence>
<feature type="domain" description="Sigma-54 factor interaction" evidence="11">
    <location>
        <begin position="144"/>
        <end position="370"/>
    </location>
</feature>
<evidence type="ECO:0000313" key="13">
    <source>
        <dbReference type="EMBL" id="KPJ48265.1"/>
    </source>
</evidence>
<dbReference type="SUPFAM" id="SSF52172">
    <property type="entry name" value="CheY-like"/>
    <property type="match status" value="1"/>
</dbReference>
<dbReference type="PROSITE" id="PS00688">
    <property type="entry name" value="SIGMA54_INTERACT_3"/>
    <property type="match status" value="1"/>
</dbReference>
<dbReference type="CDD" id="cd00009">
    <property type="entry name" value="AAA"/>
    <property type="match status" value="1"/>
</dbReference>
<dbReference type="InterPro" id="IPR003593">
    <property type="entry name" value="AAA+_ATPase"/>
</dbReference>
<dbReference type="Pfam" id="PF00158">
    <property type="entry name" value="Sigma54_activat"/>
    <property type="match status" value="1"/>
</dbReference>
<dbReference type="InterPro" id="IPR025943">
    <property type="entry name" value="Sigma_54_int_dom_ATP-bd_2"/>
</dbReference>
<dbReference type="PROSITE" id="PS50110">
    <property type="entry name" value="RESPONSE_REGULATORY"/>
    <property type="match status" value="1"/>
</dbReference>
<dbReference type="InterPro" id="IPR058031">
    <property type="entry name" value="AAA_lid_NorR"/>
</dbReference>
<dbReference type="InterPro" id="IPR009057">
    <property type="entry name" value="Homeodomain-like_sf"/>
</dbReference>
<dbReference type="Gene3D" id="3.40.50.2300">
    <property type="match status" value="1"/>
</dbReference>
<evidence type="ECO:0000256" key="9">
    <source>
        <dbReference type="ARBA" id="ARBA00023163"/>
    </source>
</evidence>
<evidence type="ECO:0000256" key="10">
    <source>
        <dbReference type="PROSITE-ProRule" id="PRU00169"/>
    </source>
</evidence>
<evidence type="ECO:0000259" key="12">
    <source>
        <dbReference type="PROSITE" id="PS50110"/>
    </source>
</evidence>
<keyword evidence="5" id="KW-0067">ATP-binding</keyword>
<dbReference type="Gene3D" id="1.10.8.60">
    <property type="match status" value="1"/>
</dbReference>
<keyword evidence="3 10" id="KW-0597">Phosphoprotein</keyword>
<dbReference type="GO" id="GO:0005737">
    <property type="term" value="C:cytoplasm"/>
    <property type="evidence" value="ECO:0007669"/>
    <property type="project" value="UniProtKB-SubCell"/>
</dbReference>
<dbReference type="EMBL" id="LIZT01000129">
    <property type="protein sequence ID" value="KPJ48265.1"/>
    <property type="molecule type" value="Genomic_DNA"/>
</dbReference>
<accession>A0A0S7WE95</accession>
<dbReference type="GO" id="GO:0043565">
    <property type="term" value="F:sequence-specific DNA binding"/>
    <property type="evidence" value="ECO:0007669"/>
    <property type="project" value="InterPro"/>
</dbReference>
<dbReference type="AlphaFoldDB" id="A0A0S7WE95"/>
<evidence type="ECO:0000256" key="3">
    <source>
        <dbReference type="ARBA" id="ARBA00022553"/>
    </source>
</evidence>
<dbReference type="InterPro" id="IPR001789">
    <property type="entry name" value="Sig_transdc_resp-reg_receiver"/>
</dbReference>
<dbReference type="Pfam" id="PF00072">
    <property type="entry name" value="Response_reg"/>
    <property type="match status" value="1"/>
</dbReference>
<dbReference type="Proteomes" id="UP000051124">
    <property type="component" value="Unassembled WGS sequence"/>
</dbReference>
<dbReference type="SUPFAM" id="SSF46689">
    <property type="entry name" value="Homeodomain-like"/>
    <property type="match status" value="1"/>
</dbReference>
<organism evidence="13 14">
    <name type="scientific">candidate division TA06 bacterium DG_26</name>
    <dbReference type="NCBI Taxonomy" id="1703771"/>
    <lineage>
        <taxon>Bacteria</taxon>
        <taxon>Bacteria division TA06</taxon>
    </lineage>
</organism>
<dbReference type="PATRIC" id="fig|1703771.3.peg.1571"/>
<protein>
    <recommendedName>
        <fullName evidence="15">Fis family transcriptional regulator</fullName>
    </recommendedName>
</protein>
<evidence type="ECO:0000256" key="4">
    <source>
        <dbReference type="ARBA" id="ARBA00022741"/>
    </source>
</evidence>
<dbReference type="PROSITE" id="PS50045">
    <property type="entry name" value="SIGMA54_INTERACT_4"/>
    <property type="match status" value="1"/>
</dbReference>
<dbReference type="InterPro" id="IPR025662">
    <property type="entry name" value="Sigma_54_int_dom_ATP-bd_1"/>
</dbReference>
<dbReference type="InterPro" id="IPR002078">
    <property type="entry name" value="Sigma_54_int"/>
</dbReference>
<dbReference type="PROSITE" id="PS00675">
    <property type="entry name" value="SIGMA54_INTERACT_1"/>
    <property type="match status" value="1"/>
</dbReference>
<dbReference type="GO" id="GO:0000160">
    <property type="term" value="P:phosphorelay signal transduction system"/>
    <property type="evidence" value="ECO:0007669"/>
    <property type="project" value="InterPro"/>
</dbReference>
<dbReference type="FunFam" id="1.10.8.60:FF:000014">
    <property type="entry name" value="DNA-binding transcriptional regulator NtrC"/>
    <property type="match status" value="1"/>
</dbReference>
<dbReference type="SMART" id="SM00448">
    <property type="entry name" value="REC"/>
    <property type="match status" value="1"/>
</dbReference>
<dbReference type="GO" id="GO:0005524">
    <property type="term" value="F:ATP binding"/>
    <property type="evidence" value="ECO:0007669"/>
    <property type="project" value="UniProtKB-KW"/>
</dbReference>
<evidence type="ECO:0000256" key="7">
    <source>
        <dbReference type="ARBA" id="ARBA00023125"/>
    </source>
</evidence>
<evidence type="ECO:0000259" key="11">
    <source>
        <dbReference type="PROSITE" id="PS50045"/>
    </source>
</evidence>
<evidence type="ECO:0000256" key="6">
    <source>
        <dbReference type="ARBA" id="ARBA00023015"/>
    </source>
</evidence>
<dbReference type="PRINTS" id="PR01590">
    <property type="entry name" value="HTHFIS"/>
</dbReference>
<dbReference type="InterPro" id="IPR002197">
    <property type="entry name" value="HTH_Fis"/>
</dbReference>
<evidence type="ECO:0000256" key="1">
    <source>
        <dbReference type="ARBA" id="ARBA00004496"/>
    </source>
</evidence>
<dbReference type="PROSITE" id="PS00676">
    <property type="entry name" value="SIGMA54_INTERACT_2"/>
    <property type="match status" value="1"/>
</dbReference>
<dbReference type="InterPro" id="IPR025944">
    <property type="entry name" value="Sigma_54_int_dom_CS"/>
</dbReference>
<feature type="domain" description="Response regulatory" evidence="12">
    <location>
        <begin position="5"/>
        <end position="119"/>
    </location>
</feature>
<sequence>MSLPDILVIDDEKVICHSLEKVLKKEGYRVETAQTAKEGMDQMKQAYFPLIFLDLKLPDENGMDVLRRVREEQPDTLVIIITGYASVQSAVEAMKLGAYDYLSKPFTPDEIRVVIRRAVEKLDLTMENVYLKNALRSSARPDDIVGESKSIQELLHIISRVGPTDSTVLIIGESGTGKELVARAIHRSSMRTERPFIAVDCGSLVETLFVFGHVKGSFTGAVSTKHGRLELANNGTIFLDEIGNLSLNTQAKLLRALQEQEITKVGSSQPIKIDIRIICATNQDLMKRVKEGTFREDLYYRISVVPIQIPPLRDRKEDIGLLAHYFIHKYSERRKKDVKGISSKAMRILVQYDWPGNVRELENVLERAIVLSNGTRIEPEDLFYPANIADRRSWIGSEPVRLEDVEKEHIAKVLEIASGNKSEAARLLGIDRKTLRSRLIKYGIESPAHE</sequence>
<comment type="caution">
    <text evidence="13">The sequence shown here is derived from an EMBL/GenBank/DDBJ whole genome shotgun (WGS) entry which is preliminary data.</text>
</comment>
<gene>
    <name evidence="13" type="ORF">AMJ40_07805</name>
</gene>
<comment type="subcellular location">
    <subcellularLocation>
        <location evidence="1">Cytoplasm</location>
    </subcellularLocation>
</comment>
<dbReference type="SMART" id="SM00382">
    <property type="entry name" value="AAA"/>
    <property type="match status" value="1"/>
</dbReference>
<dbReference type="Pfam" id="PF25601">
    <property type="entry name" value="AAA_lid_14"/>
    <property type="match status" value="1"/>
</dbReference>
<dbReference type="GO" id="GO:0006355">
    <property type="term" value="P:regulation of DNA-templated transcription"/>
    <property type="evidence" value="ECO:0007669"/>
    <property type="project" value="InterPro"/>
</dbReference>
<evidence type="ECO:0000313" key="14">
    <source>
        <dbReference type="Proteomes" id="UP000051124"/>
    </source>
</evidence>
<dbReference type="PANTHER" id="PTHR32071">
    <property type="entry name" value="TRANSCRIPTIONAL REGULATORY PROTEIN"/>
    <property type="match status" value="1"/>
</dbReference>
<keyword evidence="9" id="KW-0804">Transcription</keyword>
<dbReference type="InterPro" id="IPR011006">
    <property type="entry name" value="CheY-like_superfamily"/>
</dbReference>
<keyword evidence="2" id="KW-0963">Cytoplasm</keyword>
<name>A0A0S7WE95_UNCT6</name>
<keyword evidence="7" id="KW-0238">DNA-binding</keyword>
<dbReference type="FunFam" id="3.40.50.2300:FF:000018">
    <property type="entry name" value="DNA-binding transcriptional regulator NtrC"/>
    <property type="match status" value="1"/>
</dbReference>
<dbReference type="Gene3D" id="3.40.50.300">
    <property type="entry name" value="P-loop containing nucleotide triphosphate hydrolases"/>
    <property type="match status" value="1"/>
</dbReference>
<feature type="modified residue" description="4-aspartylphosphate" evidence="10">
    <location>
        <position position="54"/>
    </location>
</feature>
<keyword evidence="6" id="KW-0805">Transcription regulation</keyword>
<reference evidence="13 14" key="1">
    <citation type="journal article" date="2015" name="Microbiome">
        <title>Genomic resolution of linkages in carbon, nitrogen, and sulfur cycling among widespread estuary sediment bacteria.</title>
        <authorList>
            <person name="Baker B.J."/>
            <person name="Lazar C.S."/>
            <person name="Teske A.P."/>
            <person name="Dick G.J."/>
        </authorList>
    </citation>
    <scope>NUCLEOTIDE SEQUENCE [LARGE SCALE GENOMIC DNA]</scope>
    <source>
        <strain evidence="13">DG_26</strain>
    </source>
</reference>
<keyword evidence="4" id="KW-0547">Nucleotide-binding</keyword>
<evidence type="ECO:0000256" key="2">
    <source>
        <dbReference type="ARBA" id="ARBA00022490"/>
    </source>
</evidence>
<proteinExistence type="predicted"/>
<dbReference type="Pfam" id="PF02954">
    <property type="entry name" value="HTH_8"/>
    <property type="match status" value="1"/>
</dbReference>
<evidence type="ECO:0008006" key="15">
    <source>
        <dbReference type="Google" id="ProtNLM"/>
    </source>
</evidence>
<dbReference type="InterPro" id="IPR027417">
    <property type="entry name" value="P-loop_NTPase"/>
</dbReference>
<evidence type="ECO:0000256" key="5">
    <source>
        <dbReference type="ARBA" id="ARBA00022840"/>
    </source>
</evidence>
<dbReference type="Gene3D" id="1.10.10.60">
    <property type="entry name" value="Homeodomain-like"/>
    <property type="match status" value="1"/>
</dbReference>
<dbReference type="SUPFAM" id="SSF52540">
    <property type="entry name" value="P-loop containing nucleoside triphosphate hydrolases"/>
    <property type="match status" value="1"/>
</dbReference>